<dbReference type="Gene3D" id="3.90.550.10">
    <property type="entry name" value="Spore Coat Polysaccharide Biosynthesis Protein SpsA, Chain A"/>
    <property type="match status" value="1"/>
</dbReference>
<dbReference type="EMBL" id="LR134363">
    <property type="protein sequence ID" value="VEG75879.1"/>
    <property type="molecule type" value="Genomic_DNA"/>
</dbReference>
<keyword evidence="3" id="KW-1185">Reference proteome</keyword>
<dbReference type="STRING" id="1278298.GCA_000428685_00903"/>
<dbReference type="InterPro" id="IPR001173">
    <property type="entry name" value="Glyco_trans_2-like"/>
</dbReference>
<keyword evidence="2" id="KW-0808">Transferase</keyword>
<dbReference type="SUPFAM" id="SSF53448">
    <property type="entry name" value="Nucleotide-diphospho-sugar transferases"/>
    <property type="match status" value="1"/>
</dbReference>
<dbReference type="KEGG" id="asla:NCTC11923_02557"/>
<dbReference type="InterPro" id="IPR029044">
    <property type="entry name" value="Nucleotide-diphossugar_trans"/>
</dbReference>
<reference evidence="2 3" key="1">
    <citation type="submission" date="2018-12" db="EMBL/GenBank/DDBJ databases">
        <authorList>
            <consortium name="Pathogen Informatics"/>
        </authorList>
    </citation>
    <scope>NUCLEOTIDE SEQUENCE [LARGE SCALE GENOMIC DNA]</scope>
    <source>
        <strain evidence="2 3">NCTC11923</strain>
    </source>
</reference>
<dbReference type="Pfam" id="PF00535">
    <property type="entry name" value="Glycos_transf_2"/>
    <property type="match status" value="1"/>
</dbReference>
<accession>A0A448KG37</accession>
<dbReference type="GO" id="GO:0016740">
    <property type="term" value="F:transferase activity"/>
    <property type="evidence" value="ECO:0007669"/>
    <property type="project" value="UniProtKB-KW"/>
</dbReference>
<protein>
    <submittedName>
        <fullName evidence="2">Glycosyl transferase family 2</fullName>
    </submittedName>
</protein>
<name>A0A448KG37_9ACTO</name>
<dbReference type="Proteomes" id="UP000276899">
    <property type="component" value="Chromosome"/>
</dbReference>
<evidence type="ECO:0000259" key="1">
    <source>
        <dbReference type="Pfam" id="PF00535"/>
    </source>
</evidence>
<sequence length="439" mass="46489">MSSAAPTGAPVHRADLGSPQAPDGALVDVVIACHSPRRPLGRAVASVLEGNAPAACVTVVSHNLDAAELAAVIGPAHRDRVRYLELHDGIPSPAGPFNAGIAQARTPWVSIMGSDDQLCPGAVESWLALARATGAELVIPRLALGEPGATVPTPAVRWTRLLAAALSGSSGTAMRRLGRLDRLGRLARTDLVADRLSYRSAPLGLMSLQALGREGIGALVPGLSVGEDVSFMTQMLSALPTAYDAVGPAYLIGEDAQDRVTYEIRPIDEQLAFLIDLVAQDWFAALGPAQRRAVIVKMVRIHVFGAVHYRDRPEHWSRGERRALAAIIRALHRAAPGYARVLSVAETDLLAACLDPGAPAAELIEASRRRRRHGSLRTLVTPDPVWMLDREAPLRFMAASVLTKALPALLAAVSSVSSPPTVRQTKEVPWSAMPPASSA</sequence>
<gene>
    <name evidence="2" type="ORF">NCTC11923_02557</name>
</gene>
<dbReference type="AlphaFoldDB" id="A0A448KG37"/>
<proteinExistence type="predicted"/>
<dbReference type="RefSeq" id="WP_051281003.1">
    <property type="nucleotide sequence ID" value="NZ_LR134363.1"/>
</dbReference>
<evidence type="ECO:0000313" key="3">
    <source>
        <dbReference type="Proteomes" id="UP000276899"/>
    </source>
</evidence>
<evidence type="ECO:0000313" key="2">
    <source>
        <dbReference type="EMBL" id="VEG75879.1"/>
    </source>
</evidence>
<dbReference type="CDD" id="cd00761">
    <property type="entry name" value="Glyco_tranf_GTA_type"/>
    <property type="match status" value="1"/>
</dbReference>
<organism evidence="2 3">
    <name type="scientific">Actinomyces slackii</name>
    <dbReference type="NCBI Taxonomy" id="52774"/>
    <lineage>
        <taxon>Bacteria</taxon>
        <taxon>Bacillati</taxon>
        <taxon>Actinomycetota</taxon>
        <taxon>Actinomycetes</taxon>
        <taxon>Actinomycetales</taxon>
        <taxon>Actinomycetaceae</taxon>
        <taxon>Actinomyces</taxon>
    </lineage>
</organism>
<feature type="domain" description="Glycosyltransferase 2-like" evidence="1">
    <location>
        <begin position="29"/>
        <end position="146"/>
    </location>
</feature>